<sequence length="210" mass="24512">METQFVRYEILVESNHTRYEWIQLKKPVTKLPDNVLFGGNRYPGQIKVQQQPIIPNLADDNGQLNSHSLDLILSNDRLWGTRRRRVRRSISSPNDEDWSPNWRGQPSNGVEMMQSFNSRMLNERIGNVNQTESKPICVPGQIMIDQAKCRHDPQKNNYYIGRCTLRTGNKLSEQIGKIWWMDSIQEWIASIPFAGHEVYCFDFSILTMKN</sequence>
<dbReference type="Proteomes" id="UP001142055">
    <property type="component" value="Chromosome 1"/>
</dbReference>
<name>A0A9Q0RQ26_BLOTA</name>
<organism evidence="1 2">
    <name type="scientific">Blomia tropicalis</name>
    <name type="common">Mite</name>
    <dbReference type="NCBI Taxonomy" id="40697"/>
    <lineage>
        <taxon>Eukaryota</taxon>
        <taxon>Metazoa</taxon>
        <taxon>Ecdysozoa</taxon>
        <taxon>Arthropoda</taxon>
        <taxon>Chelicerata</taxon>
        <taxon>Arachnida</taxon>
        <taxon>Acari</taxon>
        <taxon>Acariformes</taxon>
        <taxon>Sarcoptiformes</taxon>
        <taxon>Astigmata</taxon>
        <taxon>Glycyphagoidea</taxon>
        <taxon>Echimyopodidae</taxon>
        <taxon>Blomia</taxon>
    </lineage>
</organism>
<dbReference type="EMBL" id="JAPWDV010000001">
    <property type="protein sequence ID" value="KAJ6222384.1"/>
    <property type="molecule type" value="Genomic_DNA"/>
</dbReference>
<protein>
    <submittedName>
        <fullName evidence="1">Uncharacterized protein</fullName>
    </submittedName>
</protein>
<keyword evidence="2" id="KW-1185">Reference proteome</keyword>
<accession>A0A9Q0RQ26</accession>
<gene>
    <name evidence="1" type="ORF">RDWZM_000929</name>
</gene>
<reference evidence="1" key="1">
    <citation type="submission" date="2022-12" db="EMBL/GenBank/DDBJ databases">
        <title>Genome assemblies of Blomia tropicalis.</title>
        <authorList>
            <person name="Cui Y."/>
        </authorList>
    </citation>
    <scope>NUCLEOTIDE SEQUENCE</scope>
    <source>
        <tissue evidence="1">Adult mites</tissue>
    </source>
</reference>
<dbReference type="AlphaFoldDB" id="A0A9Q0RQ26"/>
<proteinExistence type="predicted"/>
<comment type="caution">
    <text evidence="1">The sequence shown here is derived from an EMBL/GenBank/DDBJ whole genome shotgun (WGS) entry which is preliminary data.</text>
</comment>
<evidence type="ECO:0000313" key="2">
    <source>
        <dbReference type="Proteomes" id="UP001142055"/>
    </source>
</evidence>
<evidence type="ECO:0000313" key="1">
    <source>
        <dbReference type="EMBL" id="KAJ6222384.1"/>
    </source>
</evidence>